<dbReference type="AlphaFoldDB" id="A0A8T3VIX1"/>
<feature type="transmembrane region" description="Helical" evidence="6">
    <location>
        <begin position="80"/>
        <end position="101"/>
    </location>
</feature>
<dbReference type="PANTHER" id="PTHR43124">
    <property type="entry name" value="PURINE EFFLUX PUMP PBUE"/>
    <property type="match status" value="1"/>
</dbReference>
<dbReference type="PROSITE" id="PS50850">
    <property type="entry name" value="MFS"/>
    <property type="match status" value="1"/>
</dbReference>
<dbReference type="InterPro" id="IPR036259">
    <property type="entry name" value="MFS_trans_sf"/>
</dbReference>
<feature type="transmembrane region" description="Helical" evidence="6">
    <location>
        <begin position="113"/>
        <end position="132"/>
    </location>
</feature>
<evidence type="ECO:0000256" key="1">
    <source>
        <dbReference type="ARBA" id="ARBA00004651"/>
    </source>
</evidence>
<evidence type="ECO:0000256" key="5">
    <source>
        <dbReference type="ARBA" id="ARBA00023136"/>
    </source>
</evidence>
<comment type="subcellular location">
    <subcellularLocation>
        <location evidence="1">Cell membrane</location>
        <topology evidence="1">Multi-pass membrane protein</topology>
    </subcellularLocation>
</comment>
<feature type="transmembrane region" description="Helical" evidence="6">
    <location>
        <begin position="138"/>
        <end position="158"/>
    </location>
</feature>
<dbReference type="RefSeq" id="WP_303736884.1">
    <property type="nucleotide sequence ID" value="NZ_SUTE01000042.1"/>
</dbReference>
<dbReference type="InterPro" id="IPR011701">
    <property type="entry name" value="MFS"/>
</dbReference>
<keyword evidence="4 6" id="KW-1133">Transmembrane helix</keyword>
<feature type="transmembrane region" description="Helical" evidence="6">
    <location>
        <begin position="270"/>
        <end position="292"/>
    </location>
</feature>
<reference evidence="8" key="1">
    <citation type="submission" date="2019-04" db="EMBL/GenBank/DDBJ databases">
        <title>Evolution of Biomass-Degrading Anaerobic Consortia Revealed by Metagenomics.</title>
        <authorList>
            <person name="Peng X."/>
        </authorList>
    </citation>
    <scope>NUCLEOTIDE SEQUENCE</scope>
    <source>
        <strain evidence="8">SIG12</strain>
    </source>
</reference>
<evidence type="ECO:0000256" key="3">
    <source>
        <dbReference type="ARBA" id="ARBA00022692"/>
    </source>
</evidence>
<dbReference type="EMBL" id="SUTE01000042">
    <property type="protein sequence ID" value="MBE6505243.1"/>
    <property type="molecule type" value="Genomic_DNA"/>
</dbReference>
<dbReference type="InterPro" id="IPR050189">
    <property type="entry name" value="MFS_Efflux_Transporters"/>
</dbReference>
<sequence>MSTLLSLVGIISVIQIYYNVSIYYATLYASIFSGVLGFSSLFMPVIFSKFEKKKIIIAILSITLICNLIQLFVTEFHIGIIFRMIPAVLHPIAASSSLTIIGKLDPDKTNRVVLGLSSGSILGLSITSYLGFNYGYNFVMMWFILVDIIALILVLLFVPTFEGNKEPISMQISHAKSKLFLFSILYTFFVVVGINITYSFIPKFLSEVTNVNGEFLFIILFMMGIASLFGTTFSGYLIHRNSKRTVFLYPFLFMAIMFILGLFVKVPIFALIILIFFGIFDGSSYTIVQYWVSSSVRESPEFGNGIFLLMFNISLFTAAMIGGAIIGIYSISYIFVGSILMLLLSIPFVVLRIRINPNIS</sequence>
<comment type="caution">
    <text evidence="8">The sequence shown here is derived from an EMBL/GenBank/DDBJ whole genome shotgun (WGS) entry which is preliminary data.</text>
</comment>
<evidence type="ECO:0000313" key="8">
    <source>
        <dbReference type="EMBL" id="MBE6505243.1"/>
    </source>
</evidence>
<feature type="transmembrane region" description="Helical" evidence="6">
    <location>
        <begin position="216"/>
        <end position="239"/>
    </location>
</feature>
<keyword evidence="2" id="KW-1003">Cell membrane</keyword>
<organism evidence="8 9">
    <name type="scientific">Methanobrevibacter millerae</name>
    <dbReference type="NCBI Taxonomy" id="230361"/>
    <lineage>
        <taxon>Archaea</taxon>
        <taxon>Methanobacteriati</taxon>
        <taxon>Methanobacteriota</taxon>
        <taxon>Methanomada group</taxon>
        <taxon>Methanobacteria</taxon>
        <taxon>Methanobacteriales</taxon>
        <taxon>Methanobacteriaceae</taxon>
        <taxon>Methanobrevibacter</taxon>
    </lineage>
</organism>
<dbReference type="Gene3D" id="1.20.1250.20">
    <property type="entry name" value="MFS general substrate transporter like domains"/>
    <property type="match status" value="2"/>
</dbReference>
<dbReference type="Pfam" id="PF07690">
    <property type="entry name" value="MFS_1"/>
    <property type="match status" value="1"/>
</dbReference>
<proteinExistence type="predicted"/>
<feature type="transmembrane region" description="Helical" evidence="6">
    <location>
        <begin position="246"/>
        <end position="264"/>
    </location>
</feature>
<feature type="transmembrane region" description="Helical" evidence="6">
    <location>
        <begin position="179"/>
        <end position="201"/>
    </location>
</feature>
<evidence type="ECO:0000256" key="4">
    <source>
        <dbReference type="ARBA" id="ARBA00022989"/>
    </source>
</evidence>
<evidence type="ECO:0000259" key="7">
    <source>
        <dbReference type="PROSITE" id="PS50850"/>
    </source>
</evidence>
<keyword evidence="5 6" id="KW-0472">Membrane</keyword>
<gene>
    <name evidence="8" type="ORF">E7Z73_05825</name>
</gene>
<evidence type="ECO:0000313" key="9">
    <source>
        <dbReference type="Proteomes" id="UP000762703"/>
    </source>
</evidence>
<keyword evidence="3 6" id="KW-0812">Transmembrane</keyword>
<feature type="transmembrane region" description="Helical" evidence="6">
    <location>
        <begin position="55"/>
        <end position="74"/>
    </location>
</feature>
<evidence type="ECO:0000256" key="2">
    <source>
        <dbReference type="ARBA" id="ARBA00022475"/>
    </source>
</evidence>
<evidence type="ECO:0000256" key="6">
    <source>
        <dbReference type="SAM" id="Phobius"/>
    </source>
</evidence>
<feature type="transmembrane region" description="Helical" evidence="6">
    <location>
        <begin position="304"/>
        <end position="325"/>
    </location>
</feature>
<protein>
    <submittedName>
        <fullName evidence="8">MFS transporter</fullName>
    </submittedName>
</protein>
<dbReference type="GO" id="GO:0005886">
    <property type="term" value="C:plasma membrane"/>
    <property type="evidence" value="ECO:0007669"/>
    <property type="project" value="UniProtKB-SubCell"/>
</dbReference>
<feature type="transmembrane region" description="Helical" evidence="6">
    <location>
        <begin position="331"/>
        <end position="351"/>
    </location>
</feature>
<dbReference type="GO" id="GO:0022857">
    <property type="term" value="F:transmembrane transporter activity"/>
    <property type="evidence" value="ECO:0007669"/>
    <property type="project" value="InterPro"/>
</dbReference>
<dbReference type="Proteomes" id="UP000762703">
    <property type="component" value="Unassembled WGS sequence"/>
</dbReference>
<dbReference type="PANTHER" id="PTHR43124:SF3">
    <property type="entry name" value="CHLORAMPHENICOL EFFLUX PUMP RV0191"/>
    <property type="match status" value="1"/>
</dbReference>
<feature type="domain" description="Major facilitator superfamily (MFS) profile" evidence="7">
    <location>
        <begin position="1"/>
        <end position="354"/>
    </location>
</feature>
<dbReference type="InterPro" id="IPR020846">
    <property type="entry name" value="MFS_dom"/>
</dbReference>
<accession>A0A8T3VIX1</accession>
<dbReference type="SUPFAM" id="SSF103473">
    <property type="entry name" value="MFS general substrate transporter"/>
    <property type="match status" value="1"/>
</dbReference>
<feature type="transmembrane region" description="Helical" evidence="6">
    <location>
        <begin position="22"/>
        <end position="43"/>
    </location>
</feature>
<name>A0A8T3VIX1_9EURY</name>